<dbReference type="EMBL" id="HBIZ01044006">
    <property type="protein sequence ID" value="CAE0775534.1"/>
    <property type="molecule type" value="Transcribed_RNA"/>
</dbReference>
<evidence type="ECO:0000313" key="1">
    <source>
        <dbReference type="EMBL" id="CAE0775532.1"/>
    </source>
</evidence>
<name>A0A6T0AG19_CHRCT</name>
<gene>
    <name evidence="1" type="ORF">PCAR00345_LOCUS28166</name>
    <name evidence="2" type="ORF">PCAR00345_LOCUS28168</name>
    <name evidence="3" type="ORF">PCAR00345_LOCUS28172</name>
</gene>
<organism evidence="3">
    <name type="scientific">Chrysotila carterae</name>
    <name type="common">Marine alga</name>
    <name type="synonym">Syracosphaera carterae</name>
    <dbReference type="NCBI Taxonomy" id="13221"/>
    <lineage>
        <taxon>Eukaryota</taxon>
        <taxon>Haptista</taxon>
        <taxon>Haptophyta</taxon>
        <taxon>Prymnesiophyceae</taxon>
        <taxon>Isochrysidales</taxon>
        <taxon>Isochrysidaceae</taxon>
        <taxon>Chrysotila</taxon>
    </lineage>
</organism>
<dbReference type="EMBL" id="HBIZ01044010">
    <property type="protein sequence ID" value="CAE0775538.1"/>
    <property type="molecule type" value="Transcribed_RNA"/>
</dbReference>
<dbReference type="AlphaFoldDB" id="A0A6T0AG19"/>
<protein>
    <submittedName>
        <fullName evidence="3">Uncharacterized protein</fullName>
    </submittedName>
</protein>
<evidence type="ECO:0000313" key="3">
    <source>
        <dbReference type="EMBL" id="CAE0775538.1"/>
    </source>
</evidence>
<proteinExistence type="predicted"/>
<accession>A0A6T0AG19</accession>
<reference evidence="3" key="1">
    <citation type="submission" date="2021-01" db="EMBL/GenBank/DDBJ databases">
        <authorList>
            <person name="Corre E."/>
            <person name="Pelletier E."/>
            <person name="Niang G."/>
            <person name="Scheremetjew M."/>
            <person name="Finn R."/>
            <person name="Kale V."/>
            <person name="Holt S."/>
            <person name="Cochrane G."/>
            <person name="Meng A."/>
            <person name="Brown T."/>
            <person name="Cohen L."/>
        </authorList>
    </citation>
    <scope>NUCLEOTIDE SEQUENCE</scope>
    <source>
        <strain evidence="3">CCMP645</strain>
    </source>
</reference>
<sequence length="192" mass="21038">MCNTHVEKKAKTDSEAPVVEAKKVEETTTAAEADAGLSMNINAAVDKAWEDKTFAEIAAAPPSALQGMAERVDDKFAQLHIHTVKELGEWPFFLWARAIVTLAAKEISNKRESASKMNINQALDKEYEGKSLTEILQLPPKALQGIGPKYESLLDEIGGIKTIEALGTWKFAQWANAIAECAKVENADMSHR</sequence>
<evidence type="ECO:0000313" key="2">
    <source>
        <dbReference type="EMBL" id="CAE0775534.1"/>
    </source>
</evidence>
<dbReference type="EMBL" id="HBIZ01044004">
    <property type="protein sequence ID" value="CAE0775532.1"/>
    <property type="molecule type" value="Transcribed_RNA"/>
</dbReference>